<dbReference type="EMBL" id="JASCZI010000986">
    <property type="protein sequence ID" value="MED6114003.1"/>
    <property type="molecule type" value="Genomic_DNA"/>
</dbReference>
<keyword evidence="1" id="KW-0812">Transmembrane</keyword>
<keyword evidence="1" id="KW-1133">Transmembrane helix</keyword>
<keyword evidence="1" id="KW-0472">Membrane</keyword>
<accession>A0ABU6QQ81</accession>
<evidence type="ECO:0000313" key="2">
    <source>
        <dbReference type="EMBL" id="MED6114003.1"/>
    </source>
</evidence>
<proteinExistence type="predicted"/>
<reference evidence="2 3" key="1">
    <citation type="journal article" date="2023" name="Plants (Basel)">
        <title>Bridging the Gap: Combining Genomics and Transcriptomics Approaches to Understand Stylosanthes scabra, an Orphan Legume from the Brazilian Caatinga.</title>
        <authorList>
            <person name="Ferreira-Neto J.R.C."/>
            <person name="da Silva M.D."/>
            <person name="Binneck E."/>
            <person name="de Melo N.F."/>
            <person name="da Silva R.H."/>
            <person name="de Melo A.L.T.M."/>
            <person name="Pandolfi V."/>
            <person name="Bustamante F.O."/>
            <person name="Brasileiro-Vidal A.C."/>
            <person name="Benko-Iseppon A.M."/>
        </authorList>
    </citation>
    <scope>NUCLEOTIDE SEQUENCE [LARGE SCALE GENOMIC DNA]</scope>
    <source>
        <tissue evidence="2">Leaves</tissue>
    </source>
</reference>
<evidence type="ECO:0008006" key="4">
    <source>
        <dbReference type="Google" id="ProtNLM"/>
    </source>
</evidence>
<comment type="caution">
    <text evidence="2">The sequence shown here is derived from an EMBL/GenBank/DDBJ whole genome shotgun (WGS) entry which is preliminary data.</text>
</comment>
<gene>
    <name evidence="2" type="ORF">PIB30_076036</name>
</gene>
<name>A0ABU6QQ81_9FABA</name>
<sequence>MQRAHPLFTSIFSFLQALCDSTSIVHSSKLSTVKVSSLTLPPHLLLLFLYCVCPHSLFFFLFLLGSHLAAATHTHTHTGTCRRPSRQNLLLSSPFNLSPSFIVSSGDKATFS</sequence>
<protein>
    <recommendedName>
        <fullName evidence="4">Secreted protein</fullName>
    </recommendedName>
</protein>
<evidence type="ECO:0000313" key="3">
    <source>
        <dbReference type="Proteomes" id="UP001341840"/>
    </source>
</evidence>
<organism evidence="2 3">
    <name type="scientific">Stylosanthes scabra</name>
    <dbReference type="NCBI Taxonomy" id="79078"/>
    <lineage>
        <taxon>Eukaryota</taxon>
        <taxon>Viridiplantae</taxon>
        <taxon>Streptophyta</taxon>
        <taxon>Embryophyta</taxon>
        <taxon>Tracheophyta</taxon>
        <taxon>Spermatophyta</taxon>
        <taxon>Magnoliopsida</taxon>
        <taxon>eudicotyledons</taxon>
        <taxon>Gunneridae</taxon>
        <taxon>Pentapetalae</taxon>
        <taxon>rosids</taxon>
        <taxon>fabids</taxon>
        <taxon>Fabales</taxon>
        <taxon>Fabaceae</taxon>
        <taxon>Papilionoideae</taxon>
        <taxon>50 kb inversion clade</taxon>
        <taxon>dalbergioids sensu lato</taxon>
        <taxon>Dalbergieae</taxon>
        <taxon>Pterocarpus clade</taxon>
        <taxon>Stylosanthes</taxon>
    </lineage>
</organism>
<dbReference type="Proteomes" id="UP001341840">
    <property type="component" value="Unassembled WGS sequence"/>
</dbReference>
<keyword evidence="3" id="KW-1185">Reference proteome</keyword>
<feature type="transmembrane region" description="Helical" evidence="1">
    <location>
        <begin position="43"/>
        <end position="64"/>
    </location>
</feature>
<evidence type="ECO:0000256" key="1">
    <source>
        <dbReference type="SAM" id="Phobius"/>
    </source>
</evidence>